<evidence type="ECO:0000313" key="1">
    <source>
        <dbReference type="EMBL" id="XDP44858.1"/>
    </source>
</evidence>
<evidence type="ECO:0008006" key="2">
    <source>
        <dbReference type="Google" id="ProtNLM"/>
    </source>
</evidence>
<accession>A0AB39L124</accession>
<dbReference type="KEGG" id="spue:AB5L97_16550"/>
<protein>
    <recommendedName>
        <fullName evidence="2">YCII-related domain-containing protein</fullName>
    </recommendedName>
</protein>
<dbReference type="AlphaFoldDB" id="A0AB39L124"/>
<dbReference type="SUPFAM" id="SSF54909">
    <property type="entry name" value="Dimeric alpha+beta barrel"/>
    <property type="match status" value="1"/>
</dbReference>
<dbReference type="InterPro" id="IPR011008">
    <property type="entry name" value="Dimeric_a/b-barrel"/>
</dbReference>
<dbReference type="RefSeq" id="WP_307958493.1">
    <property type="nucleotide sequence ID" value="NZ_CP163302.1"/>
</dbReference>
<reference evidence="1" key="1">
    <citation type="submission" date="2024-07" db="EMBL/GenBank/DDBJ databases">
        <authorList>
            <person name="fu j."/>
        </authorList>
    </citation>
    <scope>NUCLEOTIDE SEQUENCE</scope>
    <source>
        <strain evidence="1">P10A9</strain>
    </source>
</reference>
<name>A0AB39L124_9MICC</name>
<proteinExistence type="predicted"/>
<organism evidence="1">
    <name type="scientific">Sinomonas puerhi</name>
    <dbReference type="NCBI Taxonomy" id="3238584"/>
    <lineage>
        <taxon>Bacteria</taxon>
        <taxon>Bacillati</taxon>
        <taxon>Actinomycetota</taxon>
        <taxon>Actinomycetes</taxon>
        <taxon>Micrococcales</taxon>
        <taxon>Micrococcaceae</taxon>
        <taxon>Sinomonas</taxon>
    </lineage>
</organism>
<sequence length="100" mass="10453">MARFLITYHNMPHPSPDVVAANRAAFHAWADEALGDALVDPGAPVYLAGQLASGAAAAPAEISGFSILEAKSLAEARDLLAGHPYLARGATIQIDWCLDV</sequence>
<gene>
    <name evidence="1" type="ORF">AB5L97_16550</name>
</gene>
<dbReference type="EMBL" id="CP163302">
    <property type="protein sequence ID" value="XDP44858.1"/>
    <property type="molecule type" value="Genomic_DNA"/>
</dbReference>